<dbReference type="PANTHER" id="PTHR33593">
    <property type="entry name" value="DUF1442 FAMILY PROTEIN"/>
    <property type="match status" value="1"/>
</dbReference>
<evidence type="ECO:0000313" key="2">
    <source>
        <dbReference type="Proteomes" id="UP000326939"/>
    </source>
</evidence>
<dbReference type="Proteomes" id="UP000326939">
    <property type="component" value="Chromosome 14"/>
</dbReference>
<name>A0A5N5KDE0_9ROSI</name>
<evidence type="ECO:0000313" key="1">
    <source>
        <dbReference type="EMBL" id="KAB5526977.1"/>
    </source>
</evidence>
<dbReference type="InterPro" id="IPR009902">
    <property type="entry name" value="DUF1442"/>
</dbReference>
<dbReference type="PANTHER" id="PTHR33593:SF17">
    <property type="entry name" value="DUF1442 FAMILY PROTEIN"/>
    <property type="match status" value="1"/>
</dbReference>
<protein>
    <submittedName>
        <fullName evidence="1">Uncharacterized protein</fullName>
    </submittedName>
</protein>
<dbReference type="Pfam" id="PF07279">
    <property type="entry name" value="DUF1442"/>
    <property type="match status" value="1"/>
</dbReference>
<gene>
    <name evidence="1" type="ORF">DKX38_020824</name>
</gene>
<sequence>MIEHAIYNSFQYQNTRDQTKQMASWSAENATKAYFHALKMGKRDKELDVDEFISALAAGNNAQLMVIASASIDGSITLSLVAAAHQTGGDVVCILPPKSNLGASKNALGPYADCVKFVMGDAKTLLPKDYSGADFVLVDCDLDDCKEVLRASQDCSNHGKGLVVGYNAFHKGSSWSCEFKTRFLPIGEGLLVNTKNPADHKDTSGGHGHGKRSKWITTIDKCTGEENVYRVTFPIAID</sequence>
<dbReference type="InterPro" id="IPR029063">
    <property type="entry name" value="SAM-dependent_MTases_sf"/>
</dbReference>
<dbReference type="EMBL" id="VDCV01000014">
    <property type="protein sequence ID" value="KAB5526977.1"/>
    <property type="molecule type" value="Genomic_DNA"/>
</dbReference>
<accession>A0A5N5KDE0</accession>
<reference evidence="2" key="1">
    <citation type="journal article" date="2019" name="Gigascience">
        <title>De novo genome assembly of the endangered Acer yangbiense, a plant species with extremely small populations endemic to Yunnan Province, China.</title>
        <authorList>
            <person name="Yang J."/>
            <person name="Wariss H.M."/>
            <person name="Tao L."/>
            <person name="Zhang R."/>
            <person name="Yun Q."/>
            <person name="Hollingsworth P."/>
            <person name="Dao Z."/>
            <person name="Luo G."/>
            <person name="Guo H."/>
            <person name="Ma Y."/>
            <person name="Sun W."/>
        </authorList>
    </citation>
    <scope>NUCLEOTIDE SEQUENCE [LARGE SCALE GENOMIC DNA]</scope>
    <source>
        <strain evidence="2">cv. br00</strain>
    </source>
</reference>
<comment type="caution">
    <text evidence="1">The sequence shown here is derived from an EMBL/GenBank/DDBJ whole genome shotgun (WGS) entry which is preliminary data.</text>
</comment>
<dbReference type="AlphaFoldDB" id="A0A5N5KDE0"/>
<keyword evidence="2" id="KW-1185">Reference proteome</keyword>
<proteinExistence type="predicted"/>
<dbReference type="Gene3D" id="3.40.50.150">
    <property type="entry name" value="Vaccinia Virus protein VP39"/>
    <property type="match status" value="1"/>
</dbReference>
<organism evidence="1 2">
    <name type="scientific">Salix brachista</name>
    <dbReference type="NCBI Taxonomy" id="2182728"/>
    <lineage>
        <taxon>Eukaryota</taxon>
        <taxon>Viridiplantae</taxon>
        <taxon>Streptophyta</taxon>
        <taxon>Embryophyta</taxon>
        <taxon>Tracheophyta</taxon>
        <taxon>Spermatophyta</taxon>
        <taxon>Magnoliopsida</taxon>
        <taxon>eudicotyledons</taxon>
        <taxon>Gunneridae</taxon>
        <taxon>Pentapetalae</taxon>
        <taxon>rosids</taxon>
        <taxon>fabids</taxon>
        <taxon>Malpighiales</taxon>
        <taxon>Salicaceae</taxon>
        <taxon>Saliceae</taxon>
        <taxon>Salix</taxon>
    </lineage>
</organism>